<protein>
    <submittedName>
        <fullName evidence="1">Uncharacterized protein</fullName>
    </submittedName>
</protein>
<name>A0ABQ9JLZ2_9CUCU</name>
<comment type="caution">
    <text evidence="1">The sequence shown here is derived from an EMBL/GenBank/DDBJ whole genome shotgun (WGS) entry which is preliminary data.</text>
</comment>
<dbReference type="Proteomes" id="UP001162164">
    <property type="component" value="Unassembled WGS sequence"/>
</dbReference>
<evidence type="ECO:0000313" key="2">
    <source>
        <dbReference type="Proteomes" id="UP001162164"/>
    </source>
</evidence>
<gene>
    <name evidence="1" type="ORF">NQ317_003003</name>
</gene>
<reference evidence="1" key="1">
    <citation type="journal article" date="2023" name="Insect Mol. Biol.">
        <title>Genome sequencing provides insights into the evolution of gene families encoding plant cell wall-degrading enzymes in longhorned beetles.</title>
        <authorList>
            <person name="Shin N.R."/>
            <person name="Okamura Y."/>
            <person name="Kirsch R."/>
            <person name="Pauchet Y."/>
        </authorList>
    </citation>
    <scope>NUCLEOTIDE SEQUENCE</scope>
    <source>
        <strain evidence="1">MMC_N1</strain>
    </source>
</reference>
<organism evidence="1 2">
    <name type="scientific">Molorchus minor</name>
    <dbReference type="NCBI Taxonomy" id="1323400"/>
    <lineage>
        <taxon>Eukaryota</taxon>
        <taxon>Metazoa</taxon>
        <taxon>Ecdysozoa</taxon>
        <taxon>Arthropoda</taxon>
        <taxon>Hexapoda</taxon>
        <taxon>Insecta</taxon>
        <taxon>Pterygota</taxon>
        <taxon>Neoptera</taxon>
        <taxon>Endopterygota</taxon>
        <taxon>Coleoptera</taxon>
        <taxon>Polyphaga</taxon>
        <taxon>Cucujiformia</taxon>
        <taxon>Chrysomeloidea</taxon>
        <taxon>Cerambycidae</taxon>
        <taxon>Lamiinae</taxon>
        <taxon>Monochamini</taxon>
        <taxon>Molorchus</taxon>
    </lineage>
</organism>
<evidence type="ECO:0000313" key="1">
    <source>
        <dbReference type="EMBL" id="KAJ8978942.1"/>
    </source>
</evidence>
<sequence>MKSLKNDNFSALQQYILEVMADNEELGLSEDHIDTFDETNGMHDEALLNDTDGDGTATDDPELEAIKARVREMEEEA</sequence>
<dbReference type="EMBL" id="JAPWTJ010000389">
    <property type="protein sequence ID" value="KAJ8978942.1"/>
    <property type="molecule type" value="Genomic_DNA"/>
</dbReference>
<keyword evidence="2" id="KW-1185">Reference proteome</keyword>
<accession>A0ABQ9JLZ2</accession>
<proteinExistence type="predicted"/>